<dbReference type="PANTHER" id="PTHR33202">
    <property type="entry name" value="ZINC UPTAKE REGULATION PROTEIN"/>
    <property type="match status" value="1"/>
</dbReference>
<dbReference type="EMBL" id="JACHXZ010000004">
    <property type="protein sequence ID" value="MBB3169676.1"/>
    <property type="molecule type" value="Genomic_DNA"/>
</dbReference>
<comment type="similarity">
    <text evidence="1">Belongs to the Fur family.</text>
</comment>
<keyword evidence="5" id="KW-0238">DNA-binding</keyword>
<sequence length="168" mass="18558">MPQHALPFRRHNHQHCIADALAAARALAKARGLRLTLQREQVLRLIWQNHKPVGAYQLMEQLAELTGKQVAPPTVYRALEFLLEHRLIHRLNSLNAFIGCACPDTGHAGQFVICRACGIALELNEASVRVPIQALAQSVGFQIEQQTLELSGLCPNCQTADAITEEPS</sequence>
<accession>A0A839UUK3</accession>
<dbReference type="InterPro" id="IPR036388">
    <property type="entry name" value="WH-like_DNA-bd_sf"/>
</dbReference>
<keyword evidence="7" id="KW-0479">Metal-binding</keyword>
<dbReference type="RefSeq" id="WP_183911173.1">
    <property type="nucleotide sequence ID" value="NZ_JACHXZ010000004.1"/>
</dbReference>
<dbReference type="Gene3D" id="1.10.10.10">
    <property type="entry name" value="Winged helix-like DNA-binding domain superfamily/Winged helix DNA-binding domain"/>
    <property type="match status" value="1"/>
</dbReference>
<keyword evidence="9" id="KW-1185">Reference proteome</keyword>
<evidence type="ECO:0000256" key="4">
    <source>
        <dbReference type="ARBA" id="ARBA00023015"/>
    </source>
</evidence>
<feature type="binding site" evidence="7">
    <location>
        <position position="154"/>
    </location>
    <ligand>
        <name>Zn(2+)</name>
        <dbReference type="ChEBI" id="CHEBI:29105"/>
    </ligand>
</feature>
<dbReference type="PANTHER" id="PTHR33202:SF6">
    <property type="entry name" value="ZINC UPTAKE REGULATION PROTEIN"/>
    <property type="match status" value="1"/>
</dbReference>
<dbReference type="GO" id="GO:0000976">
    <property type="term" value="F:transcription cis-regulatory region binding"/>
    <property type="evidence" value="ECO:0007669"/>
    <property type="project" value="TreeGrafter"/>
</dbReference>
<comment type="cofactor">
    <cofactor evidence="7">
        <name>Zn(2+)</name>
        <dbReference type="ChEBI" id="CHEBI:29105"/>
    </cofactor>
    <text evidence="7">Binds 1 zinc ion per subunit.</text>
</comment>
<evidence type="ECO:0000256" key="5">
    <source>
        <dbReference type="ARBA" id="ARBA00023125"/>
    </source>
</evidence>
<evidence type="ECO:0000313" key="9">
    <source>
        <dbReference type="Proteomes" id="UP000559987"/>
    </source>
</evidence>
<name>A0A839UUK3_9GAMM</name>
<dbReference type="GO" id="GO:0005829">
    <property type="term" value="C:cytosol"/>
    <property type="evidence" value="ECO:0007669"/>
    <property type="project" value="TreeGrafter"/>
</dbReference>
<evidence type="ECO:0000256" key="3">
    <source>
        <dbReference type="ARBA" id="ARBA00022833"/>
    </source>
</evidence>
<dbReference type="InterPro" id="IPR043135">
    <property type="entry name" value="Fur_C"/>
</dbReference>
<dbReference type="GO" id="GO:0045892">
    <property type="term" value="P:negative regulation of DNA-templated transcription"/>
    <property type="evidence" value="ECO:0007669"/>
    <property type="project" value="TreeGrafter"/>
</dbReference>
<dbReference type="GO" id="GO:1900376">
    <property type="term" value="P:regulation of secondary metabolite biosynthetic process"/>
    <property type="evidence" value="ECO:0007669"/>
    <property type="project" value="TreeGrafter"/>
</dbReference>
<feature type="binding site" evidence="7">
    <location>
        <position position="157"/>
    </location>
    <ligand>
        <name>Zn(2+)</name>
        <dbReference type="ChEBI" id="CHEBI:29105"/>
    </ligand>
</feature>
<dbReference type="Gene3D" id="3.30.1490.190">
    <property type="match status" value="1"/>
</dbReference>
<organism evidence="8 9">
    <name type="scientific">Simiduia aestuariiviva</name>
    <dbReference type="NCBI Taxonomy" id="1510459"/>
    <lineage>
        <taxon>Bacteria</taxon>
        <taxon>Pseudomonadati</taxon>
        <taxon>Pseudomonadota</taxon>
        <taxon>Gammaproteobacteria</taxon>
        <taxon>Cellvibrionales</taxon>
        <taxon>Cellvibrionaceae</taxon>
        <taxon>Simiduia</taxon>
    </lineage>
</organism>
<gene>
    <name evidence="8" type="ORF">FHS30_002889</name>
</gene>
<proteinExistence type="inferred from homology"/>
<dbReference type="InterPro" id="IPR036390">
    <property type="entry name" value="WH_DNA-bd_sf"/>
</dbReference>
<evidence type="ECO:0000256" key="7">
    <source>
        <dbReference type="PIRSR" id="PIRSR602481-1"/>
    </source>
</evidence>
<dbReference type="Proteomes" id="UP000559987">
    <property type="component" value="Unassembled WGS sequence"/>
</dbReference>
<comment type="caution">
    <text evidence="8">The sequence shown here is derived from an EMBL/GenBank/DDBJ whole genome shotgun (WGS) entry which is preliminary data.</text>
</comment>
<feature type="binding site" evidence="7">
    <location>
        <position position="117"/>
    </location>
    <ligand>
        <name>Zn(2+)</name>
        <dbReference type="ChEBI" id="CHEBI:29105"/>
    </ligand>
</feature>
<keyword evidence="6" id="KW-0804">Transcription</keyword>
<protein>
    <submittedName>
        <fullName evidence="8">Fur family zinc uptake transcriptional regulator</fullName>
    </submittedName>
</protein>
<dbReference type="GO" id="GO:0008270">
    <property type="term" value="F:zinc ion binding"/>
    <property type="evidence" value="ECO:0007669"/>
    <property type="project" value="TreeGrafter"/>
</dbReference>
<keyword evidence="4" id="KW-0805">Transcription regulation</keyword>
<dbReference type="GO" id="GO:0003700">
    <property type="term" value="F:DNA-binding transcription factor activity"/>
    <property type="evidence" value="ECO:0007669"/>
    <property type="project" value="InterPro"/>
</dbReference>
<dbReference type="AlphaFoldDB" id="A0A839UUK3"/>
<dbReference type="Pfam" id="PF01475">
    <property type="entry name" value="FUR"/>
    <property type="match status" value="1"/>
</dbReference>
<reference evidence="8 9" key="1">
    <citation type="submission" date="2020-08" db="EMBL/GenBank/DDBJ databases">
        <title>Genomic Encyclopedia of Type Strains, Phase III (KMG-III): the genomes of soil and plant-associated and newly described type strains.</title>
        <authorList>
            <person name="Whitman W."/>
        </authorList>
    </citation>
    <scope>NUCLEOTIDE SEQUENCE [LARGE SCALE GENOMIC DNA]</scope>
    <source>
        <strain evidence="8 9">CECT 8571</strain>
    </source>
</reference>
<dbReference type="InterPro" id="IPR002481">
    <property type="entry name" value="FUR"/>
</dbReference>
<evidence type="ECO:0000313" key="8">
    <source>
        <dbReference type="EMBL" id="MBB3169676.1"/>
    </source>
</evidence>
<evidence type="ECO:0000256" key="6">
    <source>
        <dbReference type="ARBA" id="ARBA00023163"/>
    </source>
</evidence>
<evidence type="ECO:0000256" key="2">
    <source>
        <dbReference type="ARBA" id="ARBA00022491"/>
    </source>
</evidence>
<dbReference type="SUPFAM" id="SSF46785">
    <property type="entry name" value="Winged helix' DNA-binding domain"/>
    <property type="match status" value="1"/>
</dbReference>
<evidence type="ECO:0000256" key="1">
    <source>
        <dbReference type="ARBA" id="ARBA00007957"/>
    </source>
</evidence>
<keyword evidence="2" id="KW-0678">Repressor</keyword>
<feature type="binding site" evidence="7">
    <location>
        <position position="114"/>
    </location>
    <ligand>
        <name>Zn(2+)</name>
        <dbReference type="ChEBI" id="CHEBI:29105"/>
    </ligand>
</feature>
<keyword evidence="3 7" id="KW-0862">Zinc</keyword>